<reference evidence="1 3" key="2">
    <citation type="journal article" date="2014" name="BMC Genomics">
        <title>An improved genome release (version Mt4.0) for the model legume Medicago truncatula.</title>
        <authorList>
            <person name="Tang H."/>
            <person name="Krishnakumar V."/>
            <person name="Bidwell S."/>
            <person name="Rosen B."/>
            <person name="Chan A."/>
            <person name="Zhou S."/>
            <person name="Gentzbittel L."/>
            <person name="Childs K.L."/>
            <person name="Yandell M."/>
            <person name="Gundlach H."/>
            <person name="Mayer K.F."/>
            <person name="Schwartz D.C."/>
            <person name="Town C.D."/>
        </authorList>
    </citation>
    <scope>GENOME REANNOTATION</scope>
    <source>
        <strain evidence="2 3">cv. Jemalong A17</strain>
    </source>
</reference>
<proteinExistence type="predicted"/>
<dbReference type="Proteomes" id="UP000002051">
    <property type="component" value="Unassembled WGS sequence"/>
</dbReference>
<dbReference type="AlphaFoldDB" id="G7ICP5"/>
<reference evidence="2" key="3">
    <citation type="submission" date="2015-04" db="UniProtKB">
        <authorList>
            <consortium name="EnsemblPlants"/>
        </authorList>
    </citation>
    <scope>IDENTIFICATION</scope>
    <source>
        <strain evidence="2">cv. Jemalong A17</strain>
    </source>
</reference>
<sequence>MQLKFLWLRIWQSVDNIDFNENLFVNSTLDEIKQAQREVFINFITNWIAHFTSCHINKFSLMVSNPQTCWETIERYVAFAIQRCVKDLTLDFSNPK</sequence>
<evidence type="ECO:0000313" key="2">
    <source>
        <dbReference type="EnsemblPlants" id="AES60803"/>
    </source>
</evidence>
<dbReference type="PaxDb" id="3880-AES60803"/>
<dbReference type="HOGENOM" id="CLU_2362847_0_0_1"/>
<evidence type="ECO:0000313" key="3">
    <source>
        <dbReference type="Proteomes" id="UP000002051"/>
    </source>
</evidence>
<dbReference type="STRING" id="3880.G7ICP5"/>
<organism evidence="1 3">
    <name type="scientific">Medicago truncatula</name>
    <name type="common">Barrel medic</name>
    <name type="synonym">Medicago tribuloides</name>
    <dbReference type="NCBI Taxonomy" id="3880"/>
    <lineage>
        <taxon>Eukaryota</taxon>
        <taxon>Viridiplantae</taxon>
        <taxon>Streptophyta</taxon>
        <taxon>Embryophyta</taxon>
        <taxon>Tracheophyta</taxon>
        <taxon>Spermatophyta</taxon>
        <taxon>Magnoliopsida</taxon>
        <taxon>eudicotyledons</taxon>
        <taxon>Gunneridae</taxon>
        <taxon>Pentapetalae</taxon>
        <taxon>rosids</taxon>
        <taxon>fabids</taxon>
        <taxon>Fabales</taxon>
        <taxon>Fabaceae</taxon>
        <taxon>Papilionoideae</taxon>
        <taxon>50 kb inversion clade</taxon>
        <taxon>NPAAA clade</taxon>
        <taxon>Hologalegina</taxon>
        <taxon>IRL clade</taxon>
        <taxon>Trifolieae</taxon>
        <taxon>Medicago</taxon>
    </lineage>
</organism>
<protein>
    <submittedName>
        <fullName evidence="1">F-box plant-like protein</fullName>
    </submittedName>
</protein>
<dbReference type="EMBL" id="CM001217">
    <property type="protein sequence ID" value="AES60803.1"/>
    <property type="molecule type" value="Genomic_DNA"/>
</dbReference>
<dbReference type="EnsemblPlants" id="AES60803">
    <property type="protein sequence ID" value="AES60803"/>
    <property type="gene ID" value="MTR_1g071060"/>
</dbReference>
<keyword evidence="3" id="KW-1185">Reference proteome</keyword>
<name>G7ICP5_MEDTR</name>
<evidence type="ECO:0000313" key="1">
    <source>
        <dbReference type="EMBL" id="AES60803.1"/>
    </source>
</evidence>
<reference evidence="1 3" key="1">
    <citation type="journal article" date="2011" name="Nature">
        <title>The Medicago genome provides insight into the evolution of rhizobial symbioses.</title>
        <authorList>
            <person name="Young N.D."/>
            <person name="Debelle F."/>
            <person name="Oldroyd G.E."/>
            <person name="Geurts R."/>
            <person name="Cannon S.B."/>
            <person name="Udvardi M.K."/>
            <person name="Benedito V.A."/>
            <person name="Mayer K.F."/>
            <person name="Gouzy J."/>
            <person name="Schoof H."/>
            <person name="Van de Peer Y."/>
            <person name="Proost S."/>
            <person name="Cook D.R."/>
            <person name="Meyers B.C."/>
            <person name="Spannagl M."/>
            <person name="Cheung F."/>
            <person name="De Mita S."/>
            <person name="Krishnakumar V."/>
            <person name="Gundlach H."/>
            <person name="Zhou S."/>
            <person name="Mudge J."/>
            <person name="Bharti A.K."/>
            <person name="Murray J.D."/>
            <person name="Naoumkina M.A."/>
            <person name="Rosen B."/>
            <person name="Silverstein K.A."/>
            <person name="Tang H."/>
            <person name="Rombauts S."/>
            <person name="Zhao P.X."/>
            <person name="Zhou P."/>
            <person name="Barbe V."/>
            <person name="Bardou P."/>
            <person name="Bechner M."/>
            <person name="Bellec A."/>
            <person name="Berger A."/>
            <person name="Berges H."/>
            <person name="Bidwell S."/>
            <person name="Bisseling T."/>
            <person name="Choisne N."/>
            <person name="Couloux A."/>
            <person name="Denny R."/>
            <person name="Deshpande S."/>
            <person name="Dai X."/>
            <person name="Doyle J.J."/>
            <person name="Dudez A.M."/>
            <person name="Farmer A.D."/>
            <person name="Fouteau S."/>
            <person name="Franken C."/>
            <person name="Gibelin C."/>
            <person name="Gish J."/>
            <person name="Goldstein S."/>
            <person name="Gonzalez A.J."/>
            <person name="Green P.J."/>
            <person name="Hallab A."/>
            <person name="Hartog M."/>
            <person name="Hua A."/>
            <person name="Humphray S.J."/>
            <person name="Jeong D.H."/>
            <person name="Jing Y."/>
            <person name="Jocker A."/>
            <person name="Kenton S.M."/>
            <person name="Kim D.J."/>
            <person name="Klee K."/>
            <person name="Lai H."/>
            <person name="Lang C."/>
            <person name="Lin S."/>
            <person name="Macmil S.L."/>
            <person name="Magdelenat G."/>
            <person name="Matthews L."/>
            <person name="McCorrison J."/>
            <person name="Monaghan E.L."/>
            <person name="Mun J.H."/>
            <person name="Najar F.Z."/>
            <person name="Nicholson C."/>
            <person name="Noirot C."/>
            <person name="O'Bleness M."/>
            <person name="Paule C.R."/>
            <person name="Poulain J."/>
            <person name="Prion F."/>
            <person name="Qin B."/>
            <person name="Qu C."/>
            <person name="Retzel E.F."/>
            <person name="Riddle C."/>
            <person name="Sallet E."/>
            <person name="Samain S."/>
            <person name="Samson N."/>
            <person name="Sanders I."/>
            <person name="Saurat O."/>
            <person name="Scarpelli C."/>
            <person name="Schiex T."/>
            <person name="Segurens B."/>
            <person name="Severin A.J."/>
            <person name="Sherrier D.J."/>
            <person name="Shi R."/>
            <person name="Sims S."/>
            <person name="Singer S.R."/>
            <person name="Sinharoy S."/>
            <person name="Sterck L."/>
            <person name="Viollet A."/>
            <person name="Wang B.B."/>
            <person name="Wang K."/>
            <person name="Wang M."/>
            <person name="Wang X."/>
            <person name="Warfsmann J."/>
            <person name="Weissenbach J."/>
            <person name="White D.D."/>
            <person name="White J.D."/>
            <person name="Wiley G.B."/>
            <person name="Wincker P."/>
            <person name="Xing Y."/>
            <person name="Yang L."/>
            <person name="Yao Z."/>
            <person name="Ying F."/>
            <person name="Zhai J."/>
            <person name="Zhou L."/>
            <person name="Zuber A."/>
            <person name="Denarie J."/>
            <person name="Dixon R.A."/>
            <person name="May G.D."/>
            <person name="Schwartz D.C."/>
            <person name="Rogers J."/>
            <person name="Quetier F."/>
            <person name="Town C.D."/>
            <person name="Roe B.A."/>
        </authorList>
    </citation>
    <scope>NUCLEOTIDE SEQUENCE [LARGE SCALE GENOMIC DNA]</scope>
    <source>
        <strain evidence="1">A17</strain>
        <strain evidence="2 3">cv. Jemalong A17</strain>
    </source>
</reference>
<gene>
    <name evidence="1" type="ordered locus">MTR_1g071060</name>
</gene>
<accession>G7ICP5</accession>